<feature type="transmembrane region" description="Helical" evidence="5">
    <location>
        <begin position="38"/>
        <end position="62"/>
    </location>
</feature>
<feature type="transmembrane region" description="Helical" evidence="5">
    <location>
        <begin position="6"/>
        <end position="26"/>
    </location>
</feature>
<reference evidence="7 8" key="1">
    <citation type="submission" date="2023-10" db="EMBL/GenBank/DDBJ databases">
        <title>Characterization of rhizosphere-enriched actinobacteria from wheat plants lab-grown on chernevaya soil.</title>
        <authorList>
            <person name="Tikhonova E.N."/>
            <person name="Konopkin A."/>
            <person name="Kravchenko I.K."/>
        </authorList>
    </citation>
    <scope>NUCLEOTIDE SEQUENCE [LARGE SCALE GENOMIC DNA]</scope>
    <source>
        <strain evidence="7 8">RR29</strain>
    </source>
</reference>
<comment type="subcellular location">
    <subcellularLocation>
        <location evidence="1">Membrane</location>
        <topology evidence="1">Multi-pass membrane protein</topology>
    </subcellularLocation>
</comment>
<proteinExistence type="predicted"/>
<keyword evidence="8" id="KW-1185">Reference proteome</keyword>
<dbReference type="InterPro" id="IPR009908">
    <property type="entry name" value="Methylamine_util_MauE"/>
</dbReference>
<protein>
    <submittedName>
        <fullName evidence="7">MauE/DoxX family redox-associated membrane protein</fullName>
    </submittedName>
</protein>
<dbReference type="RefSeq" id="WP_317775929.1">
    <property type="nucleotide sequence ID" value="NZ_JAWMAJ010000324.1"/>
</dbReference>
<dbReference type="Proteomes" id="UP001187346">
    <property type="component" value="Unassembled WGS sequence"/>
</dbReference>
<feature type="transmembrane region" description="Helical" evidence="5">
    <location>
        <begin position="109"/>
        <end position="129"/>
    </location>
</feature>
<keyword evidence="4 5" id="KW-0472">Membrane</keyword>
<evidence type="ECO:0000259" key="6">
    <source>
        <dbReference type="Pfam" id="PF07291"/>
    </source>
</evidence>
<evidence type="ECO:0000256" key="2">
    <source>
        <dbReference type="ARBA" id="ARBA00022692"/>
    </source>
</evidence>
<dbReference type="Pfam" id="PF07291">
    <property type="entry name" value="MauE"/>
    <property type="match status" value="1"/>
</dbReference>
<sequence length="289" mass="29642">MHDLLGTARLMLVTVLAVAGTAKLTAPRTTRRAVREFGVPYPLVTPVAAALPVTELAVAGGLCWRRTAWWAAAAAAGLLIAFALAAAAQLATGRRPSCGCLGELQDGTVGLRTVVLDMLLAGAAVLVVAVGPGAVGPNLAPWLFELHGVRLTVVAVSVALSLGAFLAVPHRPMPPASETPTALAAPPGFMTVVIESGPRCEDCAEMLADVARWYQTVQPTFGITVVGAASDDSELPIAMLVGPDGEARGTPVRGAHAVRRMIADLDGGTLAPLPAARCIPCTTSEKRSP</sequence>
<feature type="transmembrane region" description="Helical" evidence="5">
    <location>
        <begin position="149"/>
        <end position="168"/>
    </location>
</feature>
<dbReference type="EMBL" id="JAWMAJ010000324">
    <property type="protein sequence ID" value="MDV7223490.1"/>
    <property type="molecule type" value="Genomic_DNA"/>
</dbReference>
<evidence type="ECO:0000256" key="3">
    <source>
        <dbReference type="ARBA" id="ARBA00022989"/>
    </source>
</evidence>
<evidence type="ECO:0000256" key="1">
    <source>
        <dbReference type="ARBA" id="ARBA00004141"/>
    </source>
</evidence>
<organism evidence="7 8">
    <name type="scientific">Streptomyces prunicolor</name>
    <dbReference type="NCBI Taxonomy" id="67348"/>
    <lineage>
        <taxon>Bacteria</taxon>
        <taxon>Bacillati</taxon>
        <taxon>Actinomycetota</taxon>
        <taxon>Actinomycetes</taxon>
        <taxon>Kitasatosporales</taxon>
        <taxon>Streptomycetaceae</taxon>
        <taxon>Streptomyces</taxon>
    </lineage>
</organism>
<feature type="domain" description="Methylamine utilisation protein MauE" evidence="6">
    <location>
        <begin position="2"/>
        <end position="128"/>
    </location>
</feature>
<name>A0ABU4FW33_9ACTN</name>
<gene>
    <name evidence="7" type="ORF">R5A26_47015</name>
</gene>
<comment type="caution">
    <text evidence="7">The sequence shown here is derived from an EMBL/GenBank/DDBJ whole genome shotgun (WGS) entry which is preliminary data.</text>
</comment>
<feature type="transmembrane region" description="Helical" evidence="5">
    <location>
        <begin position="68"/>
        <end position="88"/>
    </location>
</feature>
<evidence type="ECO:0000256" key="5">
    <source>
        <dbReference type="SAM" id="Phobius"/>
    </source>
</evidence>
<keyword evidence="2 5" id="KW-0812">Transmembrane</keyword>
<evidence type="ECO:0000313" key="7">
    <source>
        <dbReference type="EMBL" id="MDV7223490.1"/>
    </source>
</evidence>
<evidence type="ECO:0000256" key="4">
    <source>
        <dbReference type="ARBA" id="ARBA00023136"/>
    </source>
</evidence>
<accession>A0ABU4FW33</accession>
<keyword evidence="3 5" id="KW-1133">Transmembrane helix</keyword>
<evidence type="ECO:0000313" key="8">
    <source>
        <dbReference type="Proteomes" id="UP001187346"/>
    </source>
</evidence>